<feature type="compositionally biased region" description="Basic and acidic residues" evidence="2">
    <location>
        <begin position="382"/>
        <end position="395"/>
    </location>
</feature>
<name>A0A3Q0FNY4_ALLSI</name>
<dbReference type="GeneID" id="112548231"/>
<feature type="region of interest" description="Disordered" evidence="2">
    <location>
        <begin position="382"/>
        <end position="407"/>
    </location>
</feature>
<dbReference type="InterPro" id="IPR032013">
    <property type="entry name" value="DUF4795"/>
</dbReference>
<keyword evidence="1" id="KW-0175">Coiled coil</keyword>
<evidence type="ECO:0000256" key="2">
    <source>
        <dbReference type="SAM" id="MobiDB-lite"/>
    </source>
</evidence>
<dbReference type="STRING" id="38654.A0A3Q0FNY4"/>
<dbReference type="KEGG" id="asn:112548231"/>
<dbReference type="PANTHER" id="PTHR47080:SF1">
    <property type="entry name" value="CHROMOSOME 16 OPEN READING FRAME 96"/>
    <property type="match status" value="1"/>
</dbReference>
<feature type="non-terminal residue" evidence="5">
    <location>
        <position position="1"/>
    </location>
</feature>
<dbReference type="InParanoid" id="A0A3Q0FNY4"/>
<evidence type="ECO:0000256" key="1">
    <source>
        <dbReference type="SAM" id="Coils"/>
    </source>
</evidence>
<dbReference type="CTD" id="109313456"/>
<feature type="compositionally biased region" description="Low complexity" evidence="2">
    <location>
        <begin position="396"/>
        <end position="407"/>
    </location>
</feature>
<dbReference type="PANTHER" id="PTHR47080">
    <property type="entry name" value="CHROMOSOME 16 OPEN READING FRAME 96"/>
    <property type="match status" value="1"/>
</dbReference>
<proteinExistence type="predicted"/>
<gene>
    <name evidence="5" type="primary">CUNH16orf96</name>
</gene>
<dbReference type="AlphaFoldDB" id="A0A3Q0FNY4"/>
<keyword evidence="4" id="KW-1185">Reference proteome</keyword>
<sequence length="521" mass="59436">AMNTLQDLLTNIYSLKTTVDAFQNELRLLKDKFHKDSMGEIGEQLALLDRHSQIIQTILDKLGDLQEELSSFPKQADLVQWSCLFKSLADKSLSEQGHSLESKQEMAREALSKLSQLPEQHKALETRVSKLESQLQEQADHIANMGSSADLAAELKRMQDELSSLQNEEEKRLDFRKNMLAQMQKLKEQCEKLQKVTERLLSNTGDIQNLREMVEQLNLNKADKTLLEQEMNVKADKSELETKVDHDELQSATTQLNEMMQDLLQKMSLQDKEWQKVLQNLFIDMDSKLDRVALDPLQKQLEEVWKFIKKYLSEGPHFDADSAAGFKKQLFERVKCISCDRPVMMTTGPHLVTVRKARLYSRTRPASANGYEYLAQKQQMREQALEKKDRSETTSHEQQSSQQSSQHCWQCQAHATYPAERYSTPKTLTTIYPYGDPAVLTYDNTEVDILGINGVLYKGRMSSQPAKWGTSLDKEFPATVARMRAGSVGGKQQPSQETTLDVPIQRATPWPLSGDRGMTGM</sequence>
<evidence type="ECO:0000259" key="3">
    <source>
        <dbReference type="Pfam" id="PF16043"/>
    </source>
</evidence>
<reference evidence="5" key="1">
    <citation type="submission" date="2025-08" db="UniProtKB">
        <authorList>
            <consortium name="RefSeq"/>
        </authorList>
    </citation>
    <scope>IDENTIFICATION</scope>
</reference>
<dbReference type="Pfam" id="PF16043">
    <property type="entry name" value="DUF4795"/>
    <property type="match status" value="1"/>
</dbReference>
<dbReference type="RefSeq" id="XP_025048987.1">
    <property type="nucleotide sequence ID" value="XM_025193202.1"/>
</dbReference>
<accession>A0A3Q0FNY4</accession>
<feature type="coiled-coil region" evidence="1">
    <location>
        <begin position="114"/>
        <end position="266"/>
    </location>
</feature>
<feature type="domain" description="DUF4795" evidence="3">
    <location>
        <begin position="177"/>
        <end position="364"/>
    </location>
</feature>
<protein>
    <submittedName>
        <fullName evidence="5">Uncharacterized protein C16orf96 homolog</fullName>
    </submittedName>
</protein>
<organism evidence="4 5">
    <name type="scientific">Alligator sinensis</name>
    <name type="common">Chinese alligator</name>
    <dbReference type="NCBI Taxonomy" id="38654"/>
    <lineage>
        <taxon>Eukaryota</taxon>
        <taxon>Metazoa</taxon>
        <taxon>Chordata</taxon>
        <taxon>Craniata</taxon>
        <taxon>Vertebrata</taxon>
        <taxon>Euteleostomi</taxon>
        <taxon>Archelosauria</taxon>
        <taxon>Archosauria</taxon>
        <taxon>Crocodylia</taxon>
        <taxon>Alligatoridae</taxon>
        <taxon>Alligatorinae</taxon>
        <taxon>Alligator</taxon>
    </lineage>
</organism>
<evidence type="ECO:0000313" key="4">
    <source>
        <dbReference type="Proteomes" id="UP000189705"/>
    </source>
</evidence>
<dbReference type="Proteomes" id="UP000189705">
    <property type="component" value="Unplaced"/>
</dbReference>
<evidence type="ECO:0000313" key="5">
    <source>
        <dbReference type="RefSeq" id="XP_025048987.1"/>
    </source>
</evidence>